<evidence type="ECO:0000313" key="2">
    <source>
        <dbReference type="Proteomes" id="UP000289260"/>
    </source>
</evidence>
<dbReference type="AlphaFoldDB" id="A0A4P6KDZ1"/>
<name>A0A4P6KDZ1_9MICO</name>
<dbReference type="PANTHER" id="PTHR31118">
    <property type="entry name" value="CYCLASE-LIKE PROTEIN 2"/>
    <property type="match status" value="1"/>
</dbReference>
<proteinExistence type="predicted"/>
<dbReference type="EMBL" id="CP035806">
    <property type="protein sequence ID" value="QBE48403.1"/>
    <property type="molecule type" value="Genomic_DNA"/>
</dbReference>
<reference evidence="1 2" key="1">
    <citation type="submission" date="2019-02" db="EMBL/GenBank/DDBJ databases">
        <authorList>
            <person name="Sun L."/>
            <person name="Pan D."/>
            <person name="Wu X."/>
        </authorList>
    </citation>
    <scope>NUCLEOTIDE SEQUENCE [LARGE SCALE GENOMIC DNA]</scope>
    <source>
        <strain evidence="1 2">JW-1</strain>
    </source>
</reference>
<dbReference type="GO" id="GO:0004061">
    <property type="term" value="F:arylformamidase activity"/>
    <property type="evidence" value="ECO:0007669"/>
    <property type="project" value="InterPro"/>
</dbReference>
<dbReference type="InterPro" id="IPR007325">
    <property type="entry name" value="KFase/CYL"/>
</dbReference>
<evidence type="ECO:0000313" key="1">
    <source>
        <dbReference type="EMBL" id="QBE48403.1"/>
    </source>
</evidence>
<dbReference type="PANTHER" id="PTHR31118:SF32">
    <property type="entry name" value="KYNURENINE FORMAMIDASE"/>
    <property type="match status" value="1"/>
</dbReference>
<organism evidence="1 2">
    <name type="scientific">Leucobacter triazinivorans</name>
    <dbReference type="NCBI Taxonomy" id="1784719"/>
    <lineage>
        <taxon>Bacteria</taxon>
        <taxon>Bacillati</taxon>
        <taxon>Actinomycetota</taxon>
        <taxon>Actinomycetes</taxon>
        <taxon>Micrococcales</taxon>
        <taxon>Microbacteriaceae</taxon>
        <taxon>Leucobacter</taxon>
    </lineage>
</organism>
<sequence>MIDLSHPIVSGMTVYPGDPGVRVDPALTVSADGVAVARLALGSHTGTHVDAPAHTIPGGRTVDAFDLDELCGEALILDVSDRAVDGTRIDATALELDGLAEAPPIVVIRTGWDRHFDAPRYLRHPYLDVAAADRLQRLGMRVLAIDTLSPDRTPAAHETADFAVHAVVLGAGGAIVENLRGVEQLEPLGSRVWLGIFPLPLAGADGAPARVVAGPLGAGGASSEHAV</sequence>
<dbReference type="InterPro" id="IPR037175">
    <property type="entry name" value="KFase_sf"/>
</dbReference>
<dbReference type="Pfam" id="PF04199">
    <property type="entry name" value="Cyclase"/>
    <property type="match status" value="1"/>
</dbReference>
<protein>
    <submittedName>
        <fullName evidence="1">Cyclase family protein</fullName>
    </submittedName>
</protein>
<dbReference type="Gene3D" id="3.50.30.50">
    <property type="entry name" value="Putative cyclase"/>
    <property type="match status" value="1"/>
</dbReference>
<gene>
    <name evidence="1" type="ORF">EVS81_05745</name>
</gene>
<dbReference type="RefSeq" id="WP_130109541.1">
    <property type="nucleotide sequence ID" value="NZ_CP035806.1"/>
</dbReference>
<accession>A0A4P6KDZ1</accession>
<dbReference type="OrthoDB" id="7067800at2"/>
<dbReference type="KEGG" id="ltr:EVS81_05745"/>
<dbReference type="SUPFAM" id="SSF102198">
    <property type="entry name" value="Putative cyclase"/>
    <property type="match status" value="1"/>
</dbReference>
<dbReference type="GO" id="GO:0019441">
    <property type="term" value="P:L-tryptophan catabolic process to kynurenine"/>
    <property type="evidence" value="ECO:0007669"/>
    <property type="project" value="InterPro"/>
</dbReference>
<keyword evidence="2" id="KW-1185">Reference proteome</keyword>
<dbReference type="Proteomes" id="UP000289260">
    <property type="component" value="Chromosome"/>
</dbReference>